<dbReference type="EMBL" id="BMAR01000055">
    <property type="protein sequence ID" value="GFR51902.1"/>
    <property type="molecule type" value="Genomic_DNA"/>
</dbReference>
<comment type="caution">
    <text evidence="3">The sequence shown here is derived from an EMBL/GenBank/DDBJ whole genome shotgun (WGS) entry which is preliminary data.</text>
</comment>
<dbReference type="PANTHER" id="PTHR42899">
    <property type="entry name" value="SPERMATOGENESIS-ASSOCIATED PROTEIN 20"/>
    <property type="match status" value="1"/>
</dbReference>
<dbReference type="InterPro" id="IPR004879">
    <property type="entry name" value="Ssp411-like_TRX"/>
</dbReference>
<evidence type="ECO:0000256" key="1">
    <source>
        <dbReference type="SAM" id="MobiDB-lite"/>
    </source>
</evidence>
<proteinExistence type="predicted"/>
<evidence type="ECO:0000313" key="3">
    <source>
        <dbReference type="EMBL" id="GFR51902.1"/>
    </source>
</evidence>
<dbReference type="GO" id="GO:0005975">
    <property type="term" value="P:carbohydrate metabolic process"/>
    <property type="evidence" value="ECO:0007669"/>
    <property type="project" value="InterPro"/>
</dbReference>
<feature type="region of interest" description="Disordered" evidence="1">
    <location>
        <begin position="403"/>
        <end position="473"/>
    </location>
</feature>
<feature type="region of interest" description="Disordered" evidence="1">
    <location>
        <begin position="744"/>
        <end position="765"/>
    </location>
</feature>
<feature type="region of interest" description="Disordered" evidence="1">
    <location>
        <begin position="175"/>
        <end position="235"/>
    </location>
</feature>
<dbReference type="InterPro" id="IPR036249">
    <property type="entry name" value="Thioredoxin-like_sf"/>
</dbReference>
<dbReference type="Pfam" id="PF03190">
    <property type="entry name" value="Thioredox_DsbH"/>
    <property type="match status" value="1"/>
</dbReference>
<feature type="compositionally biased region" description="Low complexity" evidence="1">
    <location>
        <begin position="429"/>
        <end position="473"/>
    </location>
</feature>
<dbReference type="Proteomes" id="UP001054857">
    <property type="component" value="Unassembled WGS sequence"/>
</dbReference>
<dbReference type="CDD" id="cd02955">
    <property type="entry name" value="SSP411"/>
    <property type="match status" value="1"/>
</dbReference>
<gene>
    <name evidence="3" type="ORF">Agub_g14278</name>
</gene>
<feature type="region of interest" description="Disordered" evidence="1">
    <location>
        <begin position="623"/>
        <end position="671"/>
    </location>
</feature>
<feature type="compositionally biased region" description="Low complexity" evidence="1">
    <location>
        <begin position="189"/>
        <end position="200"/>
    </location>
</feature>
<feature type="compositionally biased region" description="Gly residues" evidence="1">
    <location>
        <begin position="640"/>
        <end position="667"/>
    </location>
</feature>
<name>A0AAD3E302_9CHLO</name>
<dbReference type="SUPFAM" id="SSF48208">
    <property type="entry name" value="Six-hairpin glycosidases"/>
    <property type="match status" value="1"/>
</dbReference>
<dbReference type="SUPFAM" id="SSF52833">
    <property type="entry name" value="Thioredoxin-like"/>
    <property type="match status" value="1"/>
</dbReference>
<dbReference type="PANTHER" id="PTHR42899:SF1">
    <property type="entry name" value="SPERMATOGENESIS-ASSOCIATED PROTEIN 20"/>
    <property type="match status" value="1"/>
</dbReference>
<organism evidence="3 4">
    <name type="scientific">Astrephomene gubernaculifera</name>
    <dbReference type="NCBI Taxonomy" id="47775"/>
    <lineage>
        <taxon>Eukaryota</taxon>
        <taxon>Viridiplantae</taxon>
        <taxon>Chlorophyta</taxon>
        <taxon>core chlorophytes</taxon>
        <taxon>Chlorophyceae</taxon>
        <taxon>CS clade</taxon>
        <taxon>Chlamydomonadales</taxon>
        <taxon>Astrephomenaceae</taxon>
        <taxon>Astrephomene</taxon>
    </lineage>
</organism>
<accession>A0AAD3E302</accession>
<dbReference type="GO" id="GO:0009507">
    <property type="term" value="C:chloroplast"/>
    <property type="evidence" value="ECO:0007669"/>
    <property type="project" value="TreeGrafter"/>
</dbReference>
<feature type="domain" description="Spermatogenesis-associated protein 20-like TRX" evidence="2">
    <location>
        <begin position="233"/>
        <end position="399"/>
    </location>
</feature>
<dbReference type="AlphaFoldDB" id="A0AAD3E302"/>
<sequence length="1158" mass="123612">MPSLGCRAGSSTPLYKVLSISGLATAFWRALRSQLYLHARSSPALACRRTATQTGWSAPHPLPTTPLATSSLRPATAAITCSSPLTHQPPLPSHLLPRSCDIIICSSSTSTSSFRKLRTAPPLTCRTAVTTCSAVPHPLRCPLVPTTSTTPATAPTLTTSTSASITAAAAAPWGRMLPHSYDPDPDPSQQQQQQQQQQALHPHRAHAAPPHQPHHQPHRPHQPHHPQQQQRPPNRLAAEQSPYLLQHAHNPVDWFPWGAEAFSRAAAADKPIFLSVGYATCHWCHVMERESFQDEEVAQLLNSHFIAVKVDREERPDVDRLYMTYVQAVSGSGGWPMSVWLTPSLEPFYGGTYFPPKDRFAGGVLVQPGFPTVLRRIASLWGAKRQDVKGKAALTMAQLTEALAPHPPSHPPHKPSTSRQQQHQHHHQASPAGPSTAAASAASAASATSSVDAAPLSPPSSSASPSSSSSSTFTPFSPALAAAAVEACAADLARRYDAEWGGFGGAPKFPRPSELNLLLRAQLRHQELGDTAGSGRLRRMALHSLGAMAAGGLYDQIGGGFHRYSVDELWHVPHFEKMLYDNPQLAATYLAAVQLTGEDQYARVARGVLDYLLRDLSSPQGGLYSAEDADSPDPRVASRQGGGLQEEEGQPGGYEGVGVGGGAGGGGEEGEAERKEGAFYLWDVGEIHAVLGPDLGALFCLVYGIEEEGNCSRSDRSDPHGEFEGLNVPYLAVPPGEAARRLGLGGEGGGEMSYSGKGEEEGEAGGEEVDVERWLAEAREALHAVRAARPRPALDDKIVTAWNGLAIGAFALAGRVLAGERPDKVQRLFPSEGRPPAHYLATAQRIAGFVRQHLWLDGRLRRSYCRGQPSAVQGFADDYAALVSGLLDLFECGGGRQWLEWAVQLQAVQDELFWDEQSGGYFATTHPASPGADPSIRIRIKDDYDGAEPAASSLAAANLLRLAEMLPQRPTVSTTTSSTVATTATAGRTAPQLMSYDETANRTLAAFSSRLSQSPLSVPQLCCAAHSLSKRPFRQVIIAGQPGAPDTSALLDAVHSCYCPDKVVLLVDPADPRDMRFWAAHNPSVHHMVAAHFAAPASAAASSTAPLSSTIPPAATAFICQCFTCQAPTGDPARVRELLGRVQTPPSTAQLAQLDLKL</sequence>
<dbReference type="Gene3D" id="3.40.30.10">
    <property type="entry name" value="Glutaredoxin"/>
    <property type="match status" value="1"/>
</dbReference>
<keyword evidence="4" id="KW-1185">Reference proteome</keyword>
<dbReference type="InterPro" id="IPR008928">
    <property type="entry name" value="6-hairpin_glycosidase_sf"/>
</dbReference>
<evidence type="ECO:0000313" key="4">
    <source>
        <dbReference type="Proteomes" id="UP001054857"/>
    </source>
</evidence>
<reference evidence="3 4" key="1">
    <citation type="journal article" date="2021" name="Sci. Rep.">
        <title>Genome sequencing of the multicellular alga Astrephomene provides insights into convergent evolution of germ-soma differentiation.</title>
        <authorList>
            <person name="Yamashita S."/>
            <person name="Yamamoto K."/>
            <person name="Matsuzaki R."/>
            <person name="Suzuki S."/>
            <person name="Yamaguchi H."/>
            <person name="Hirooka S."/>
            <person name="Minakuchi Y."/>
            <person name="Miyagishima S."/>
            <person name="Kawachi M."/>
            <person name="Toyoda A."/>
            <person name="Nozaki H."/>
        </authorList>
    </citation>
    <scope>NUCLEOTIDE SEQUENCE [LARGE SCALE GENOMIC DNA]</scope>
    <source>
        <strain evidence="3 4">NIES-4017</strain>
    </source>
</reference>
<feature type="compositionally biased region" description="Basic residues" evidence="1">
    <location>
        <begin position="201"/>
        <end position="224"/>
    </location>
</feature>
<protein>
    <recommendedName>
        <fullName evidence="2">Spermatogenesis-associated protein 20-like TRX domain-containing protein</fullName>
    </recommendedName>
</protein>
<dbReference type="InterPro" id="IPR024705">
    <property type="entry name" value="Ssp411"/>
</dbReference>
<evidence type="ECO:0000259" key="2">
    <source>
        <dbReference type="Pfam" id="PF03190"/>
    </source>
</evidence>